<gene>
    <name evidence="4" type="ORF">CYMTET_10032</name>
</gene>
<evidence type="ECO:0000256" key="1">
    <source>
        <dbReference type="ARBA" id="ARBA00022729"/>
    </source>
</evidence>
<reference evidence="4 5" key="1">
    <citation type="journal article" date="2015" name="Genome Biol. Evol.">
        <title>Comparative Genomics of a Bacterivorous Green Alga Reveals Evolutionary Causalities and Consequences of Phago-Mixotrophic Mode of Nutrition.</title>
        <authorList>
            <person name="Burns J.A."/>
            <person name="Paasch A."/>
            <person name="Narechania A."/>
            <person name="Kim E."/>
        </authorList>
    </citation>
    <scope>NUCLEOTIDE SEQUENCE [LARGE SCALE GENOMIC DNA]</scope>
    <source>
        <strain evidence="4 5">PLY_AMNH</strain>
    </source>
</reference>
<dbReference type="Proteomes" id="UP001190700">
    <property type="component" value="Unassembled WGS sequence"/>
</dbReference>
<dbReference type="PANTHER" id="PTHR44103:SF1">
    <property type="entry name" value="PROPROTEIN CONVERTASE P"/>
    <property type="match status" value="1"/>
</dbReference>
<proteinExistence type="predicted"/>
<comment type="caution">
    <text evidence="4">The sequence shown here is derived from an EMBL/GenBank/DDBJ whole genome shotgun (WGS) entry which is preliminary data.</text>
</comment>
<dbReference type="EMBL" id="LGRX02003446">
    <property type="protein sequence ID" value="KAK3282220.1"/>
    <property type="molecule type" value="Genomic_DNA"/>
</dbReference>
<dbReference type="InterPro" id="IPR013517">
    <property type="entry name" value="FG-GAP"/>
</dbReference>
<evidence type="ECO:0000256" key="3">
    <source>
        <dbReference type="SAM" id="SignalP"/>
    </source>
</evidence>
<feature type="region of interest" description="Disordered" evidence="2">
    <location>
        <begin position="63"/>
        <end position="116"/>
    </location>
</feature>
<dbReference type="SUPFAM" id="SSF69318">
    <property type="entry name" value="Integrin alpha N-terminal domain"/>
    <property type="match status" value="1"/>
</dbReference>
<feature type="chain" id="PRO_5042104590" evidence="3">
    <location>
        <begin position="22"/>
        <end position="350"/>
    </location>
</feature>
<dbReference type="PANTHER" id="PTHR44103">
    <property type="entry name" value="PROPROTEIN CONVERTASE P"/>
    <property type="match status" value="1"/>
</dbReference>
<organism evidence="4 5">
    <name type="scientific">Cymbomonas tetramitiformis</name>
    <dbReference type="NCBI Taxonomy" id="36881"/>
    <lineage>
        <taxon>Eukaryota</taxon>
        <taxon>Viridiplantae</taxon>
        <taxon>Chlorophyta</taxon>
        <taxon>Pyramimonadophyceae</taxon>
        <taxon>Pyramimonadales</taxon>
        <taxon>Pyramimonadaceae</taxon>
        <taxon>Cymbomonas</taxon>
    </lineage>
</organism>
<evidence type="ECO:0000313" key="5">
    <source>
        <dbReference type="Proteomes" id="UP001190700"/>
    </source>
</evidence>
<evidence type="ECO:0000313" key="4">
    <source>
        <dbReference type="EMBL" id="KAK3282220.1"/>
    </source>
</evidence>
<dbReference type="AlphaFoldDB" id="A0AAE0GPV5"/>
<sequence>MRFSLLSLVACVLLHFTRVDASHRTDTEANVSGGLFVVLHPDRLREHGLQVADSRETLEVSLVQDEARSPASLKGPLSTGEHETLPHSTPVSTTTELPPNAGALEPGSGALEPGSGAFCEGTSCPEQFDQRRRLQETSTEFVQINQGFCDDYGCIFVSSQDCQLAAQDIYGNDTYFNEEDWASFPYGCYVNDGSTVTAPYIAWYANDGSGGFGSQQVISTLADYAYSVYAADVDGDGDIDVLSASAYDDKIACTPTEDACGADIFTQFQCSSNRSSIIVWFFEDSNCSLPVGYGFASVAPMTCVSSSEFPVVKEDEEYWYIMSCDQTPVSDFDVETAFFQVGMGMLMQCI</sequence>
<accession>A0AAE0GPV5</accession>
<dbReference type="InterPro" id="IPR028994">
    <property type="entry name" value="Integrin_alpha_N"/>
</dbReference>
<feature type="compositionally biased region" description="Polar residues" evidence="2">
    <location>
        <begin position="86"/>
        <end position="97"/>
    </location>
</feature>
<evidence type="ECO:0000256" key="2">
    <source>
        <dbReference type="SAM" id="MobiDB-lite"/>
    </source>
</evidence>
<keyword evidence="1 3" id="KW-0732">Signal</keyword>
<keyword evidence="5" id="KW-1185">Reference proteome</keyword>
<name>A0AAE0GPV5_9CHLO</name>
<dbReference type="Pfam" id="PF13517">
    <property type="entry name" value="FG-GAP_3"/>
    <property type="match status" value="1"/>
</dbReference>
<feature type="signal peptide" evidence="3">
    <location>
        <begin position="1"/>
        <end position="21"/>
    </location>
</feature>
<protein>
    <submittedName>
        <fullName evidence="4">Uncharacterized protein</fullName>
    </submittedName>
</protein>